<reference evidence="1" key="1">
    <citation type="submission" date="2014-09" db="EMBL/GenBank/DDBJ databases">
        <authorList>
            <person name="Magalhaes I.L.F."/>
            <person name="Oliveira U."/>
            <person name="Santos F.R."/>
            <person name="Vidigal T.H.D.A."/>
            <person name="Brescovit A.D."/>
            <person name="Santos A.J."/>
        </authorList>
    </citation>
    <scope>NUCLEOTIDE SEQUENCE</scope>
    <source>
        <tissue evidence="1">Shoot tissue taken approximately 20 cm above the soil surface</tissue>
    </source>
</reference>
<organism evidence="1">
    <name type="scientific">Arundo donax</name>
    <name type="common">Giant reed</name>
    <name type="synonym">Donax arundinaceus</name>
    <dbReference type="NCBI Taxonomy" id="35708"/>
    <lineage>
        <taxon>Eukaryota</taxon>
        <taxon>Viridiplantae</taxon>
        <taxon>Streptophyta</taxon>
        <taxon>Embryophyta</taxon>
        <taxon>Tracheophyta</taxon>
        <taxon>Spermatophyta</taxon>
        <taxon>Magnoliopsida</taxon>
        <taxon>Liliopsida</taxon>
        <taxon>Poales</taxon>
        <taxon>Poaceae</taxon>
        <taxon>PACMAD clade</taxon>
        <taxon>Arundinoideae</taxon>
        <taxon>Arundineae</taxon>
        <taxon>Arundo</taxon>
    </lineage>
</organism>
<reference evidence="1" key="2">
    <citation type="journal article" date="2015" name="Data Brief">
        <title>Shoot transcriptome of the giant reed, Arundo donax.</title>
        <authorList>
            <person name="Barrero R.A."/>
            <person name="Guerrero F.D."/>
            <person name="Moolhuijzen P."/>
            <person name="Goolsby J.A."/>
            <person name="Tidwell J."/>
            <person name="Bellgard S.E."/>
            <person name="Bellgard M.I."/>
        </authorList>
    </citation>
    <scope>NUCLEOTIDE SEQUENCE</scope>
    <source>
        <tissue evidence="1">Shoot tissue taken approximately 20 cm above the soil surface</tissue>
    </source>
</reference>
<proteinExistence type="predicted"/>
<dbReference type="AlphaFoldDB" id="A0A0A8XXK7"/>
<dbReference type="EMBL" id="GBRH01280490">
    <property type="protein sequence ID" value="JAD17405.1"/>
    <property type="molecule type" value="Transcribed_RNA"/>
</dbReference>
<protein>
    <submittedName>
        <fullName evidence="1">Uncharacterized protein</fullName>
    </submittedName>
</protein>
<name>A0A0A8XXK7_ARUDO</name>
<accession>A0A0A8XXK7</accession>
<sequence length="34" mass="4272">MLICALIFIRMKIWCYRSMPRFQLNYRFIMDIGK</sequence>
<evidence type="ECO:0000313" key="1">
    <source>
        <dbReference type="EMBL" id="JAD17405.1"/>
    </source>
</evidence>